<evidence type="ECO:0000256" key="7">
    <source>
        <dbReference type="ARBA" id="ARBA00022801"/>
    </source>
</evidence>
<dbReference type="GO" id="GO:0004181">
    <property type="term" value="F:metallocarboxypeptidase activity"/>
    <property type="evidence" value="ECO:0007669"/>
    <property type="project" value="InterPro"/>
</dbReference>
<evidence type="ECO:0000256" key="10">
    <source>
        <dbReference type="ARBA" id="ARBA00024524"/>
    </source>
</evidence>
<comment type="similarity">
    <text evidence="3 12">Belongs to the peptidase M14 family.</text>
</comment>
<evidence type="ECO:0000256" key="6">
    <source>
        <dbReference type="ARBA" id="ARBA00022723"/>
    </source>
</evidence>
<organism evidence="15 16">
    <name type="scientific">Pomacea canaliculata</name>
    <name type="common">Golden apple snail</name>
    <dbReference type="NCBI Taxonomy" id="400727"/>
    <lineage>
        <taxon>Eukaryota</taxon>
        <taxon>Metazoa</taxon>
        <taxon>Spiralia</taxon>
        <taxon>Lophotrochozoa</taxon>
        <taxon>Mollusca</taxon>
        <taxon>Gastropoda</taxon>
        <taxon>Caenogastropoda</taxon>
        <taxon>Architaenioglossa</taxon>
        <taxon>Ampullarioidea</taxon>
        <taxon>Ampullariidae</taxon>
        <taxon>Pomacea</taxon>
    </lineage>
</organism>
<keyword evidence="8" id="KW-0862">Zinc</keyword>
<feature type="active site" description="Proton donor/acceptor" evidence="12">
    <location>
        <position position="1055"/>
    </location>
</feature>
<comment type="subcellular location">
    <subcellularLocation>
        <location evidence="2">Cytoplasm</location>
    </subcellularLocation>
</comment>
<dbReference type="InterPro" id="IPR016024">
    <property type="entry name" value="ARM-type_fold"/>
</dbReference>
<dbReference type="PROSITE" id="PS52035">
    <property type="entry name" value="PEPTIDASE_M14"/>
    <property type="match status" value="1"/>
</dbReference>
<evidence type="ECO:0000256" key="2">
    <source>
        <dbReference type="ARBA" id="ARBA00004496"/>
    </source>
</evidence>
<dbReference type="Gene3D" id="1.25.10.10">
    <property type="entry name" value="Leucine-rich Repeat Variant"/>
    <property type="match status" value="1"/>
</dbReference>
<dbReference type="GO" id="GO:0008270">
    <property type="term" value="F:zinc ion binding"/>
    <property type="evidence" value="ECO:0007669"/>
    <property type="project" value="InterPro"/>
</dbReference>
<feature type="compositionally biased region" description="Low complexity" evidence="13">
    <location>
        <begin position="466"/>
        <end position="482"/>
    </location>
</feature>
<dbReference type="GO" id="GO:0005737">
    <property type="term" value="C:cytoplasm"/>
    <property type="evidence" value="ECO:0007669"/>
    <property type="project" value="UniProtKB-SubCell"/>
</dbReference>
<protein>
    <recommendedName>
        <fullName evidence="11">tubulin-glutamate carboxypeptidase</fullName>
        <ecNumber evidence="11">3.4.17.24</ecNumber>
    </recommendedName>
</protein>
<reference evidence="15 16" key="1">
    <citation type="submission" date="2018-04" db="EMBL/GenBank/DDBJ databases">
        <title>The genome of golden apple snail Pomacea canaliculata provides insight into stress tolerance and invasive adaptation.</title>
        <authorList>
            <person name="Liu C."/>
            <person name="Liu B."/>
            <person name="Ren Y."/>
            <person name="Zhang Y."/>
            <person name="Wang H."/>
            <person name="Li S."/>
            <person name="Jiang F."/>
            <person name="Yin L."/>
            <person name="Zhang G."/>
            <person name="Qian W."/>
            <person name="Fan W."/>
        </authorList>
    </citation>
    <scope>NUCLEOTIDE SEQUENCE [LARGE SCALE GENOMIC DNA]</scope>
    <source>
        <strain evidence="15">SZHN2017</strain>
        <tissue evidence="15">Muscle</tissue>
    </source>
</reference>
<dbReference type="SUPFAM" id="SSF53187">
    <property type="entry name" value="Zn-dependent exopeptidases"/>
    <property type="match status" value="1"/>
</dbReference>
<evidence type="ECO:0000313" key="16">
    <source>
        <dbReference type="Proteomes" id="UP000245119"/>
    </source>
</evidence>
<keyword evidence="9" id="KW-0482">Metalloprotease</keyword>
<evidence type="ECO:0000256" key="5">
    <source>
        <dbReference type="ARBA" id="ARBA00022670"/>
    </source>
</evidence>
<dbReference type="PANTHER" id="PTHR12756:SF11">
    <property type="entry name" value="CYTOSOLIC CARBOXYPEPTIDASE 1"/>
    <property type="match status" value="1"/>
</dbReference>
<dbReference type="CDD" id="cd06906">
    <property type="entry name" value="M14_Nna1"/>
    <property type="match status" value="1"/>
</dbReference>
<dbReference type="GO" id="GO:0006508">
    <property type="term" value="P:proteolysis"/>
    <property type="evidence" value="ECO:0007669"/>
    <property type="project" value="UniProtKB-KW"/>
</dbReference>
<keyword evidence="5" id="KW-0645">Protease</keyword>
<evidence type="ECO:0000256" key="13">
    <source>
        <dbReference type="SAM" id="MobiDB-lite"/>
    </source>
</evidence>
<evidence type="ECO:0000256" key="9">
    <source>
        <dbReference type="ARBA" id="ARBA00023049"/>
    </source>
</evidence>
<keyword evidence="16" id="KW-1185">Reference proteome</keyword>
<keyword evidence="7" id="KW-0378">Hydrolase</keyword>
<dbReference type="InterPro" id="IPR033852">
    <property type="entry name" value="CBPC1/4"/>
</dbReference>
<dbReference type="InterPro" id="IPR050821">
    <property type="entry name" value="Cytosolic_carboxypeptidase"/>
</dbReference>
<dbReference type="OrthoDB" id="10253041at2759"/>
<accession>A0A2T7NFQ6</accession>
<evidence type="ECO:0000313" key="15">
    <source>
        <dbReference type="EMBL" id="PVD20001.1"/>
    </source>
</evidence>
<keyword evidence="6" id="KW-0479">Metal-binding</keyword>
<evidence type="ECO:0000256" key="3">
    <source>
        <dbReference type="ARBA" id="ARBA00005988"/>
    </source>
</evidence>
<dbReference type="EMBL" id="PZQS01000013">
    <property type="protein sequence ID" value="PVD20001.1"/>
    <property type="molecule type" value="Genomic_DNA"/>
</dbReference>
<dbReference type="Pfam" id="PF18027">
    <property type="entry name" value="Pepdidase_M14_N"/>
    <property type="match status" value="1"/>
</dbReference>
<dbReference type="EC" id="3.4.17.24" evidence="11"/>
<dbReference type="Gene3D" id="2.60.40.3120">
    <property type="match status" value="1"/>
</dbReference>
<evidence type="ECO:0000256" key="8">
    <source>
        <dbReference type="ARBA" id="ARBA00022833"/>
    </source>
</evidence>
<comment type="catalytic activity">
    <reaction evidence="10">
        <text>C-terminal L-alpha-aminoacyl-L-glutamyl-L-glutamyl-[tubulin] + H2O = C-terminal L-alpha-aminoacyl-L-glutamyl-[tubulin] + L-glutamate</text>
        <dbReference type="Rhea" id="RHEA:63792"/>
        <dbReference type="Rhea" id="RHEA-COMP:16435"/>
        <dbReference type="Rhea" id="RHEA-COMP:16436"/>
        <dbReference type="ChEBI" id="CHEBI:15377"/>
        <dbReference type="ChEBI" id="CHEBI:29985"/>
        <dbReference type="ChEBI" id="CHEBI:149555"/>
        <dbReference type="ChEBI" id="CHEBI:149556"/>
        <dbReference type="EC" id="3.4.17.24"/>
    </reaction>
    <physiologicalReaction direction="left-to-right" evidence="10">
        <dbReference type="Rhea" id="RHEA:63793"/>
    </physiologicalReaction>
</comment>
<dbReference type="InterPro" id="IPR011989">
    <property type="entry name" value="ARM-like"/>
</dbReference>
<dbReference type="AlphaFoldDB" id="A0A2T7NFQ6"/>
<evidence type="ECO:0000256" key="4">
    <source>
        <dbReference type="ARBA" id="ARBA00022490"/>
    </source>
</evidence>
<evidence type="ECO:0000256" key="11">
    <source>
        <dbReference type="ARBA" id="ARBA00026108"/>
    </source>
</evidence>
<evidence type="ECO:0000256" key="12">
    <source>
        <dbReference type="PROSITE-ProRule" id="PRU01379"/>
    </source>
</evidence>
<comment type="caution">
    <text evidence="15">The sequence shown here is derived from an EMBL/GenBank/DDBJ whole genome shotgun (WGS) entry which is preliminary data.</text>
</comment>
<keyword evidence="4" id="KW-0963">Cytoplasm</keyword>
<feature type="region of interest" description="Disordered" evidence="13">
    <location>
        <begin position="402"/>
        <end position="421"/>
    </location>
</feature>
<dbReference type="Gene3D" id="3.40.630.10">
    <property type="entry name" value="Zn peptidases"/>
    <property type="match status" value="1"/>
</dbReference>
<feature type="domain" description="Peptidase M14" evidence="14">
    <location>
        <begin position="799"/>
        <end position="1091"/>
    </location>
</feature>
<dbReference type="Pfam" id="PF25571">
    <property type="entry name" value="TPR_CCP1_N"/>
    <property type="match status" value="2"/>
</dbReference>
<evidence type="ECO:0000259" key="14">
    <source>
        <dbReference type="PROSITE" id="PS52035"/>
    </source>
</evidence>
<feature type="region of interest" description="Disordered" evidence="13">
    <location>
        <begin position="1147"/>
        <end position="1173"/>
    </location>
</feature>
<dbReference type="InterPro" id="IPR040626">
    <property type="entry name" value="Pepdidase_M14_N"/>
</dbReference>
<dbReference type="Pfam" id="PF00246">
    <property type="entry name" value="Peptidase_M14"/>
    <property type="match status" value="1"/>
</dbReference>
<comment type="cofactor">
    <cofactor evidence="1">
        <name>Zn(2+)</name>
        <dbReference type="ChEBI" id="CHEBI:29105"/>
    </cofactor>
</comment>
<dbReference type="SUPFAM" id="SSF48371">
    <property type="entry name" value="ARM repeat"/>
    <property type="match status" value="1"/>
</dbReference>
<gene>
    <name evidence="15" type="ORF">C0Q70_20495</name>
</gene>
<evidence type="ECO:0000256" key="1">
    <source>
        <dbReference type="ARBA" id="ARBA00001947"/>
    </source>
</evidence>
<dbReference type="InterPro" id="IPR000834">
    <property type="entry name" value="Peptidase_M14"/>
</dbReference>
<name>A0A2T7NFQ6_POMCA</name>
<feature type="region of interest" description="Disordered" evidence="13">
    <location>
        <begin position="461"/>
        <end position="500"/>
    </location>
</feature>
<sequence>MSNLFQLIDKSLTRLAKKASSDDINQVRYASSKLLQMLSTQEKPHREFIFKQTGLLETLVSVLQQVTDDQVLLNTLSIFSELLGKTPGSKRALVMVNHSVTTVLFGLLKQSASQEILLSDEILLQIHSILAKIGPKAVNASYLGKHNAIGVMFRVISLCGRKNLTSLKLAVENLYNMTKSKSNSARLIGLSGVPLLLTQHTEWHQADSKNRNLTTRKGILNILKNITNLRSGRQAFLEADGVRILYNTSQEASECREVESLVMLASLIMRKCCPRNRLPLDNMLSTVTFSLPPSDQHVPDCYLLPEFQRQFILDTFKGPRKQRCSSMFFEIFFFWVWQQSEDEQVDVLEAPEIRSFDELRMYDKFFPELFEFEKNLSNLEQDASSMHLSQSDRSLFSLGEDKSQQSRSFDGYSCTDSESSLGIEGNQRRSLMAMDHGVVSAINIKTGSSIFSLEFPSPGTVSNPASSLRSKPSSKLSVSKSTGLKKTKSVSKKAPQIKDRKIRKTSSLKDLEDLTTGALCISSLSIHHDVHDETEQGVISSRDDPEEDMAEFVHDPQIYATLAGDTQSVYRFTKLAYPDLNGSKGTVIPEPLYFRKFGVQRIKVFEDIERMIHPECVIDRVVYDMDDIVTRAGSAYSSAKSHLTNRDELRVGGLEGTPSVLRFNAQFESGNLRKAIQIRAYEYDLILNPDINTNHHHQWFYFEVSNMDAHCSYRFNIVNCEKMNSQFNFGMQPVMFSVIEAIQGRPRWVRTGTDICYYRNHFLRAPQTTGGVKGKAYYTATFTVCFEHQYDVCYLAYHYPYTYTALKTHLCQWEGQVDHSQVFFRHHTLCETLGGNAVPLLTITSQPHSRLKEDLEEFWSRPYIFLTGRVHPGESNSSWVMKGTIDFLMSSKAAAQQLREMYIFKIIPMLNPDGVINGNHRCSLVAEDLNRRWNKPCPQLHPTIYHAKGLLQYLSSISKVPLVFCDYHGHSRRKNIFMYGCSPQSSWLPNDTQNPACSGIRTEDSGFKTLPRLLHMSSALFCLQNCSFLVERAKESTARVVVWRQINVVRSYTMESSYCGCDQGRYKDQHINTHMLEEMGHKFCECLIPLAKTCSGFNQQLPDIGPSCDLSLDKYVCFFLLSVLEGLDDTPSESYLKSHISRVNDEADLMSESDDMEQLVDDEDNYDEDEYAL</sequence>
<dbReference type="PANTHER" id="PTHR12756">
    <property type="entry name" value="CYTOSOLIC CARBOXYPEPTIDASE"/>
    <property type="match status" value="1"/>
</dbReference>
<proteinExistence type="inferred from homology"/>
<dbReference type="Proteomes" id="UP000245119">
    <property type="component" value="Linkage Group LG13"/>
</dbReference>